<dbReference type="InterPro" id="IPR035986">
    <property type="entry name" value="PKD_dom_sf"/>
</dbReference>
<keyword evidence="1" id="KW-0732">Signal</keyword>
<accession>A0A7G9RDG9</accession>
<keyword evidence="4" id="KW-1185">Reference proteome</keyword>
<evidence type="ECO:0000259" key="2">
    <source>
        <dbReference type="PROSITE" id="PS50093"/>
    </source>
</evidence>
<feature type="signal peptide" evidence="1">
    <location>
        <begin position="1"/>
        <end position="36"/>
    </location>
</feature>
<dbReference type="InterPro" id="IPR000601">
    <property type="entry name" value="PKD_dom"/>
</dbReference>
<dbReference type="PROSITE" id="PS50093">
    <property type="entry name" value="PKD"/>
    <property type="match status" value="1"/>
</dbReference>
<feature type="chain" id="PRO_5028828154" description="PKD domain-containing protein" evidence="1">
    <location>
        <begin position="37"/>
        <end position="261"/>
    </location>
</feature>
<feature type="domain" description="PKD" evidence="2">
    <location>
        <begin position="88"/>
        <end position="127"/>
    </location>
</feature>
<dbReference type="RefSeq" id="WP_187579485.1">
    <property type="nucleotide sequence ID" value="NZ_CP060713.1"/>
</dbReference>
<dbReference type="KEGG" id="nmes:H9L09_04270"/>
<organism evidence="3 4">
    <name type="scientific">Nocardioides mesophilus</name>
    <dbReference type="NCBI Taxonomy" id="433659"/>
    <lineage>
        <taxon>Bacteria</taxon>
        <taxon>Bacillati</taxon>
        <taxon>Actinomycetota</taxon>
        <taxon>Actinomycetes</taxon>
        <taxon>Propionibacteriales</taxon>
        <taxon>Nocardioidaceae</taxon>
        <taxon>Nocardioides</taxon>
    </lineage>
</organism>
<dbReference type="EMBL" id="CP060713">
    <property type="protein sequence ID" value="QNN53644.1"/>
    <property type="molecule type" value="Genomic_DNA"/>
</dbReference>
<evidence type="ECO:0000256" key="1">
    <source>
        <dbReference type="SAM" id="SignalP"/>
    </source>
</evidence>
<evidence type="ECO:0000313" key="3">
    <source>
        <dbReference type="EMBL" id="QNN53644.1"/>
    </source>
</evidence>
<evidence type="ECO:0000313" key="4">
    <source>
        <dbReference type="Proteomes" id="UP000515947"/>
    </source>
</evidence>
<dbReference type="Proteomes" id="UP000515947">
    <property type="component" value="Chromosome"/>
</dbReference>
<protein>
    <recommendedName>
        <fullName evidence="2">PKD domain-containing protein</fullName>
    </recommendedName>
</protein>
<reference evidence="3 4" key="1">
    <citation type="submission" date="2020-08" db="EMBL/GenBank/DDBJ databases">
        <title>Genome sequence of Nocardioides mesophilus KACC 16243T.</title>
        <authorList>
            <person name="Hyun D.-W."/>
            <person name="Bae J.-W."/>
        </authorList>
    </citation>
    <scope>NUCLEOTIDE SEQUENCE [LARGE SCALE GENOMIC DNA]</scope>
    <source>
        <strain evidence="3 4">KACC 16243</strain>
    </source>
</reference>
<sequence length="261" mass="27958">MNMHRNLTRRARTRVLVGAAASTIALCAVQVGPAAADQPGDVAAPTGDYALISADSSEDPGPFVVEVVQTRLSDDVSAVAAIRREVDWGEGGGFEPWASGGSIAHGYTAVGLFPLSVRLTDEAGNATVISLGNMRVTDDYAPRLGVREPSSATVSDWRVVSGRARDAGVSGVAWVRVKAFQHRHRGWFAYRAEQRSWVFTGQGRAAARKQAQPVWVRPDAGGRFVAGLAGLRPGDLELRGYARDRAGNRSKPVVVVRHLHR</sequence>
<proteinExistence type="predicted"/>
<dbReference type="SUPFAM" id="SSF49299">
    <property type="entry name" value="PKD domain"/>
    <property type="match status" value="1"/>
</dbReference>
<dbReference type="AlphaFoldDB" id="A0A7G9RDG9"/>
<name>A0A7G9RDG9_9ACTN</name>
<gene>
    <name evidence="3" type="ORF">H9L09_04270</name>
</gene>